<evidence type="ECO:0000256" key="2">
    <source>
        <dbReference type="ARBA" id="ARBA00022448"/>
    </source>
</evidence>
<dbReference type="EMBL" id="KZ354666">
    <property type="protein sequence ID" value="PIO60850.1"/>
    <property type="molecule type" value="Genomic_DNA"/>
</dbReference>
<dbReference type="PANTHER" id="PTHR11616">
    <property type="entry name" value="SODIUM/CHLORIDE DEPENDENT TRANSPORTER"/>
    <property type="match status" value="1"/>
</dbReference>
<keyword evidence="6" id="KW-0532">Neurotransmitter transport</keyword>
<dbReference type="InterPro" id="IPR000175">
    <property type="entry name" value="Na/ntran_symport"/>
</dbReference>
<feature type="binding site" evidence="13">
    <location>
        <position position="48"/>
    </location>
    <ligand>
        <name>Na(+)</name>
        <dbReference type="ChEBI" id="CHEBI:29101"/>
        <label>1</label>
    </ligand>
</feature>
<evidence type="ECO:0000313" key="15">
    <source>
        <dbReference type="Proteomes" id="UP000230423"/>
    </source>
</evidence>
<protein>
    <recommendedName>
        <fullName evidence="16">Transporter</fullName>
    </recommendedName>
</protein>
<dbReference type="GO" id="GO:0030424">
    <property type="term" value="C:axon"/>
    <property type="evidence" value="ECO:0007669"/>
    <property type="project" value="TreeGrafter"/>
</dbReference>
<dbReference type="GO" id="GO:0046872">
    <property type="term" value="F:metal ion binding"/>
    <property type="evidence" value="ECO:0007669"/>
    <property type="project" value="UniProtKB-KW"/>
</dbReference>
<dbReference type="GO" id="GO:0032809">
    <property type="term" value="C:neuronal cell body membrane"/>
    <property type="evidence" value="ECO:0007669"/>
    <property type="project" value="TreeGrafter"/>
</dbReference>
<keyword evidence="4" id="KW-0812">Transmembrane</keyword>
<dbReference type="GO" id="GO:0042734">
    <property type="term" value="C:presynaptic membrane"/>
    <property type="evidence" value="ECO:0007669"/>
    <property type="project" value="TreeGrafter"/>
</dbReference>
<evidence type="ECO:0000256" key="11">
    <source>
        <dbReference type="ARBA" id="ARBA00023157"/>
    </source>
</evidence>
<keyword evidence="12" id="KW-0325">Glycoprotein</keyword>
<evidence type="ECO:0000256" key="12">
    <source>
        <dbReference type="ARBA" id="ARBA00023180"/>
    </source>
</evidence>
<evidence type="ECO:0000313" key="14">
    <source>
        <dbReference type="EMBL" id="PIO60850.1"/>
    </source>
</evidence>
<reference evidence="14 15" key="1">
    <citation type="submission" date="2015-09" db="EMBL/GenBank/DDBJ databases">
        <title>Draft genome of the parasitic nematode Teladorsagia circumcincta isolate WARC Sus (inbred).</title>
        <authorList>
            <person name="Mitreva M."/>
        </authorList>
    </citation>
    <scope>NUCLEOTIDE SEQUENCE [LARGE SCALE GENOMIC DNA]</scope>
    <source>
        <strain evidence="14 15">S</strain>
    </source>
</reference>
<evidence type="ECO:0000256" key="8">
    <source>
        <dbReference type="ARBA" id="ARBA00022989"/>
    </source>
</evidence>
<evidence type="ECO:0000256" key="6">
    <source>
        <dbReference type="ARBA" id="ARBA00022775"/>
    </source>
</evidence>
<feature type="binding site" evidence="13">
    <location>
        <position position="52"/>
    </location>
    <ligand>
        <name>Na(+)</name>
        <dbReference type="ChEBI" id="CHEBI:29101"/>
        <label>1</label>
    </ligand>
</feature>
<dbReference type="OrthoDB" id="6581954at2759"/>
<dbReference type="Proteomes" id="UP000230423">
    <property type="component" value="Unassembled WGS sequence"/>
</dbReference>
<dbReference type="Pfam" id="PF00209">
    <property type="entry name" value="SNF"/>
    <property type="match status" value="1"/>
</dbReference>
<feature type="non-terminal residue" evidence="14">
    <location>
        <position position="1"/>
    </location>
</feature>
<feature type="binding site" evidence="13">
    <location>
        <position position="45"/>
    </location>
    <ligand>
        <name>Na(+)</name>
        <dbReference type="ChEBI" id="CHEBI:29101"/>
        <label>1</label>
    </ligand>
</feature>
<keyword evidence="8" id="KW-1133">Transmembrane helix</keyword>
<evidence type="ECO:0000256" key="10">
    <source>
        <dbReference type="ARBA" id="ARBA00023136"/>
    </source>
</evidence>
<feature type="binding site" evidence="13">
    <location>
        <position position="47"/>
    </location>
    <ligand>
        <name>Na(+)</name>
        <dbReference type="ChEBI" id="CHEBI:29101"/>
        <label>1</label>
    </ligand>
</feature>
<dbReference type="PANTHER" id="PTHR11616:SF320">
    <property type="entry name" value="SODIUM-DEPENDENT NORADRENALINE TRANSPORTER"/>
    <property type="match status" value="1"/>
</dbReference>
<evidence type="ECO:0000256" key="4">
    <source>
        <dbReference type="ARBA" id="ARBA00022692"/>
    </source>
</evidence>
<evidence type="ECO:0000256" key="1">
    <source>
        <dbReference type="ARBA" id="ARBA00004651"/>
    </source>
</evidence>
<keyword evidence="2" id="KW-0813">Transport</keyword>
<comment type="subcellular location">
    <subcellularLocation>
        <location evidence="1">Cell membrane</location>
        <topology evidence="1">Multi-pass membrane protein</topology>
    </subcellularLocation>
</comment>
<keyword evidence="5 13" id="KW-0479">Metal-binding</keyword>
<accession>A0A2G9TUA9</accession>
<dbReference type="GO" id="GO:0006865">
    <property type="term" value="P:amino acid transport"/>
    <property type="evidence" value="ECO:0007669"/>
    <property type="project" value="TreeGrafter"/>
</dbReference>
<keyword evidence="7" id="KW-0769">Symport</keyword>
<dbReference type="GO" id="GO:0005330">
    <property type="term" value="F:dopamine:sodium symporter activity"/>
    <property type="evidence" value="ECO:0007669"/>
    <property type="project" value="TreeGrafter"/>
</dbReference>
<keyword evidence="3" id="KW-1003">Cell membrane</keyword>
<evidence type="ECO:0000256" key="3">
    <source>
        <dbReference type="ARBA" id="ARBA00022475"/>
    </source>
</evidence>
<proteinExistence type="predicted"/>
<gene>
    <name evidence="14" type="ORF">TELCIR_17646</name>
</gene>
<evidence type="ECO:0000256" key="7">
    <source>
        <dbReference type="ARBA" id="ARBA00022847"/>
    </source>
</evidence>
<name>A0A2G9TUA9_TELCI</name>
<evidence type="ECO:0008006" key="16">
    <source>
        <dbReference type="Google" id="ProtNLM"/>
    </source>
</evidence>
<keyword evidence="11" id="KW-1015">Disulfide bond</keyword>
<dbReference type="SUPFAM" id="SSF161070">
    <property type="entry name" value="SNF-like"/>
    <property type="match status" value="1"/>
</dbReference>
<evidence type="ECO:0000256" key="13">
    <source>
        <dbReference type="PIRSR" id="PIRSR600175-1"/>
    </source>
</evidence>
<keyword evidence="10" id="KW-0472">Membrane</keyword>
<dbReference type="PROSITE" id="PS50267">
    <property type="entry name" value="NA_NEUROTRAN_SYMP_3"/>
    <property type="match status" value="1"/>
</dbReference>
<dbReference type="InterPro" id="IPR037272">
    <property type="entry name" value="SNS_sf"/>
</dbReference>
<organism evidence="14 15">
    <name type="scientific">Teladorsagia circumcincta</name>
    <name type="common">Brown stomach worm</name>
    <name type="synonym">Ostertagia circumcincta</name>
    <dbReference type="NCBI Taxonomy" id="45464"/>
    <lineage>
        <taxon>Eukaryota</taxon>
        <taxon>Metazoa</taxon>
        <taxon>Ecdysozoa</taxon>
        <taxon>Nematoda</taxon>
        <taxon>Chromadorea</taxon>
        <taxon>Rhabditida</taxon>
        <taxon>Rhabditina</taxon>
        <taxon>Rhabditomorpha</taxon>
        <taxon>Strongyloidea</taxon>
        <taxon>Trichostrongylidae</taxon>
        <taxon>Teladorsagia</taxon>
    </lineage>
</organism>
<keyword evidence="15" id="KW-1185">Reference proteome</keyword>
<evidence type="ECO:0000256" key="5">
    <source>
        <dbReference type="ARBA" id="ARBA00022723"/>
    </source>
</evidence>
<keyword evidence="9 13" id="KW-0915">Sodium</keyword>
<sequence>ECEDDVHSNGMAKETVVEAVPVPVRKGDERETWSTKVDFLLSVIGFAVDLANIWRFPYLCFKNGGGNEKDM</sequence>
<evidence type="ECO:0000256" key="9">
    <source>
        <dbReference type="ARBA" id="ARBA00023053"/>
    </source>
</evidence>
<dbReference type="AlphaFoldDB" id="A0A2G9TUA9"/>
<dbReference type="GO" id="GO:0015874">
    <property type="term" value="P:norepinephrine transport"/>
    <property type="evidence" value="ECO:0007669"/>
    <property type="project" value="TreeGrafter"/>
</dbReference>
<dbReference type="GO" id="GO:0051583">
    <property type="term" value="P:dopamine uptake involved in synaptic transmission"/>
    <property type="evidence" value="ECO:0007669"/>
    <property type="project" value="TreeGrafter"/>
</dbReference>